<reference evidence="2" key="1">
    <citation type="journal article" date="2023" name="Plant J.">
        <title>The genome of the king protea, Protea cynaroides.</title>
        <authorList>
            <person name="Chang J."/>
            <person name="Duong T.A."/>
            <person name="Schoeman C."/>
            <person name="Ma X."/>
            <person name="Roodt D."/>
            <person name="Barker N."/>
            <person name="Li Z."/>
            <person name="Van de Peer Y."/>
            <person name="Mizrachi E."/>
        </authorList>
    </citation>
    <scope>NUCLEOTIDE SEQUENCE</scope>
    <source>
        <tissue evidence="2">Young leaves</tissue>
    </source>
</reference>
<feature type="region of interest" description="Disordered" evidence="1">
    <location>
        <begin position="117"/>
        <end position="163"/>
    </location>
</feature>
<sequence length="163" mass="17815">MLCLYEQSLFAGALPMKLTVHNIEVTDSSTIDYSINGYPSAISGRDENIVVALALVGRLVLWHSKAHFGKGSDASTSTGMIYFTQASRGDVQSASYLEVYYVSGDVEVLFDVASDKEWDQGKGEDDKEIDSLNPYSDSIEGEEGNHKEGSGEPKDDNDNFSEK</sequence>
<dbReference type="Proteomes" id="UP001141806">
    <property type="component" value="Unassembled WGS sequence"/>
</dbReference>
<accession>A0A9Q0QRG1</accession>
<comment type="caution">
    <text evidence="2">The sequence shown here is derived from an EMBL/GenBank/DDBJ whole genome shotgun (WGS) entry which is preliminary data.</text>
</comment>
<keyword evidence="3" id="KW-1185">Reference proteome</keyword>
<organism evidence="2 3">
    <name type="scientific">Protea cynaroides</name>
    <dbReference type="NCBI Taxonomy" id="273540"/>
    <lineage>
        <taxon>Eukaryota</taxon>
        <taxon>Viridiplantae</taxon>
        <taxon>Streptophyta</taxon>
        <taxon>Embryophyta</taxon>
        <taxon>Tracheophyta</taxon>
        <taxon>Spermatophyta</taxon>
        <taxon>Magnoliopsida</taxon>
        <taxon>Proteales</taxon>
        <taxon>Proteaceae</taxon>
        <taxon>Protea</taxon>
    </lineage>
</organism>
<dbReference type="AlphaFoldDB" id="A0A9Q0QRG1"/>
<evidence type="ECO:0000256" key="1">
    <source>
        <dbReference type="SAM" id="MobiDB-lite"/>
    </source>
</evidence>
<proteinExistence type="predicted"/>
<feature type="compositionally biased region" description="Basic and acidic residues" evidence="1">
    <location>
        <begin position="143"/>
        <end position="163"/>
    </location>
</feature>
<evidence type="ECO:0000313" key="3">
    <source>
        <dbReference type="Proteomes" id="UP001141806"/>
    </source>
</evidence>
<protein>
    <submittedName>
        <fullName evidence="2">Uncharacterized protein</fullName>
    </submittedName>
</protein>
<gene>
    <name evidence="2" type="ORF">NE237_015836</name>
</gene>
<evidence type="ECO:0000313" key="2">
    <source>
        <dbReference type="EMBL" id="KAJ4969135.1"/>
    </source>
</evidence>
<dbReference type="EMBL" id="JAMYWD010000006">
    <property type="protein sequence ID" value="KAJ4969135.1"/>
    <property type="molecule type" value="Genomic_DNA"/>
</dbReference>
<name>A0A9Q0QRG1_9MAGN</name>